<organism evidence="2 3">
    <name type="scientific">Okeania hirsuta</name>
    <dbReference type="NCBI Taxonomy" id="1458930"/>
    <lineage>
        <taxon>Bacteria</taxon>
        <taxon>Bacillati</taxon>
        <taxon>Cyanobacteriota</taxon>
        <taxon>Cyanophyceae</taxon>
        <taxon>Oscillatoriophycideae</taxon>
        <taxon>Oscillatoriales</taxon>
        <taxon>Microcoleaceae</taxon>
        <taxon>Okeania</taxon>
    </lineage>
</organism>
<keyword evidence="3" id="KW-1185">Reference proteome</keyword>
<dbReference type="OrthoDB" id="5864124at2"/>
<feature type="domain" description="CobN/magnesium chelatase" evidence="1">
    <location>
        <begin position="5"/>
        <end position="32"/>
    </location>
</feature>
<reference evidence="2 3" key="1">
    <citation type="journal article" date="2018" name="ACS Chem. Biol.">
        <title>Ketoreductase domain dysfunction expands chemodiversity: malyngamide biosynthesis in the cyanobacterium Okeania hirsuta.</title>
        <authorList>
            <person name="Moss N.A."/>
            <person name="Leao T."/>
            <person name="Rankin M."/>
            <person name="McCullough T.M."/>
            <person name="Qu P."/>
            <person name="Korobeynikov A."/>
            <person name="Smith J.L."/>
            <person name="Gerwick L."/>
            <person name="Gerwick W.H."/>
        </authorList>
    </citation>
    <scope>NUCLEOTIDE SEQUENCE [LARGE SCALE GENOMIC DNA]</scope>
    <source>
        <strain evidence="2 3">PAB10Feb10-1</strain>
    </source>
</reference>
<name>A0A3N6PCI2_9CYAN</name>
<accession>A0A3N6PCI2</accession>
<gene>
    <name evidence="2" type="ORF">D5R40_13965</name>
</gene>
<evidence type="ECO:0000313" key="3">
    <source>
        <dbReference type="Proteomes" id="UP000269154"/>
    </source>
</evidence>
<protein>
    <recommendedName>
        <fullName evidence="1">CobN/magnesium chelatase domain-containing protein</fullName>
    </recommendedName>
</protein>
<dbReference type="Pfam" id="PF02514">
    <property type="entry name" value="CobN-Mg_chel"/>
    <property type="match status" value="1"/>
</dbReference>
<proteinExistence type="predicted"/>
<dbReference type="InterPro" id="IPR003672">
    <property type="entry name" value="CobN/Mg_chltase"/>
</dbReference>
<dbReference type="AlphaFoldDB" id="A0A3N6PCI2"/>
<sequence>MNQPCHSKNSWALRDMAERLLEASQRGFWQSAN</sequence>
<evidence type="ECO:0000313" key="2">
    <source>
        <dbReference type="EMBL" id="RQH42993.1"/>
    </source>
</evidence>
<dbReference type="Proteomes" id="UP000269154">
    <property type="component" value="Unassembled WGS sequence"/>
</dbReference>
<evidence type="ECO:0000259" key="1">
    <source>
        <dbReference type="Pfam" id="PF02514"/>
    </source>
</evidence>
<dbReference type="EMBL" id="RCBY01000069">
    <property type="protein sequence ID" value="RQH42993.1"/>
    <property type="molecule type" value="Genomic_DNA"/>
</dbReference>
<dbReference type="RefSeq" id="WP_124145666.1">
    <property type="nucleotide sequence ID" value="NZ_CAWOKI010000107.1"/>
</dbReference>
<comment type="caution">
    <text evidence="2">The sequence shown here is derived from an EMBL/GenBank/DDBJ whole genome shotgun (WGS) entry which is preliminary data.</text>
</comment>